<dbReference type="PROSITE" id="PS50995">
    <property type="entry name" value="HTH_MARR_2"/>
    <property type="match status" value="1"/>
</dbReference>
<dbReference type="Gene3D" id="1.10.10.10">
    <property type="entry name" value="Winged helix-like DNA-binding domain superfamily/Winged helix DNA-binding domain"/>
    <property type="match status" value="1"/>
</dbReference>
<dbReference type="InterPro" id="IPR000835">
    <property type="entry name" value="HTH_MarR-typ"/>
</dbReference>
<dbReference type="Proteomes" id="UP000586722">
    <property type="component" value="Unassembled WGS sequence"/>
</dbReference>
<dbReference type="NCBIfam" id="TIGR02337">
    <property type="entry name" value="HpaR"/>
    <property type="match status" value="1"/>
</dbReference>
<evidence type="ECO:0000313" key="4">
    <source>
        <dbReference type="Proteomes" id="UP000586722"/>
    </source>
</evidence>
<proteinExistence type="predicted"/>
<dbReference type="GO" id="GO:0003700">
    <property type="term" value="F:DNA-binding transcription factor activity"/>
    <property type="evidence" value="ECO:0007669"/>
    <property type="project" value="InterPro"/>
</dbReference>
<evidence type="ECO:0000313" key="3">
    <source>
        <dbReference type="EMBL" id="NBN78758.1"/>
    </source>
</evidence>
<dbReference type="PANTHER" id="PTHR33164">
    <property type="entry name" value="TRANSCRIPTIONAL REGULATOR, MARR FAMILY"/>
    <property type="match status" value="1"/>
</dbReference>
<dbReference type="InterPro" id="IPR036388">
    <property type="entry name" value="WH-like_DNA-bd_sf"/>
</dbReference>
<dbReference type="InterPro" id="IPR012712">
    <property type="entry name" value="HpaR/FarR"/>
</dbReference>
<dbReference type="SMART" id="SM00347">
    <property type="entry name" value="HTH_MARR"/>
    <property type="match status" value="1"/>
</dbReference>
<evidence type="ECO:0000259" key="2">
    <source>
        <dbReference type="PROSITE" id="PS50995"/>
    </source>
</evidence>
<dbReference type="PANTHER" id="PTHR33164:SF13">
    <property type="entry name" value="4-HYDROXYPHENYLACETATE CATABOLISM PROTEIN"/>
    <property type="match status" value="1"/>
</dbReference>
<dbReference type="GO" id="GO:0003677">
    <property type="term" value="F:DNA binding"/>
    <property type="evidence" value="ECO:0007669"/>
    <property type="project" value="InterPro"/>
</dbReference>
<organism evidence="3 4">
    <name type="scientific">Pannonibacter tanglangensis</name>
    <dbReference type="NCBI Taxonomy" id="2750084"/>
    <lineage>
        <taxon>Bacteria</taxon>
        <taxon>Pseudomonadati</taxon>
        <taxon>Pseudomonadota</taxon>
        <taxon>Alphaproteobacteria</taxon>
        <taxon>Hyphomicrobiales</taxon>
        <taxon>Stappiaceae</taxon>
        <taxon>Pannonibacter</taxon>
    </lineage>
</organism>
<dbReference type="EMBL" id="JAABLQ010000001">
    <property type="protein sequence ID" value="NBN78758.1"/>
    <property type="molecule type" value="Genomic_DNA"/>
</dbReference>
<name>A0A7X5F2U7_9HYPH</name>
<dbReference type="InterPro" id="IPR036390">
    <property type="entry name" value="WH_DNA-bd_sf"/>
</dbReference>
<keyword evidence="4" id="KW-1185">Reference proteome</keyword>
<accession>A0A7X5F2U7</accession>
<dbReference type="RefSeq" id="WP_161708648.1">
    <property type="nucleotide sequence ID" value="NZ_JAABLQ010000001.1"/>
</dbReference>
<dbReference type="InterPro" id="IPR039422">
    <property type="entry name" value="MarR/SlyA-like"/>
</dbReference>
<dbReference type="AlphaFoldDB" id="A0A7X5F2U7"/>
<dbReference type="SUPFAM" id="SSF46785">
    <property type="entry name" value="Winged helix' DNA-binding domain"/>
    <property type="match status" value="1"/>
</dbReference>
<comment type="caution">
    <text evidence="3">The sequence shown here is derived from an EMBL/GenBank/DDBJ whole genome shotgun (WGS) entry which is preliminary data.</text>
</comment>
<dbReference type="GO" id="GO:0006950">
    <property type="term" value="P:response to stress"/>
    <property type="evidence" value="ECO:0007669"/>
    <property type="project" value="TreeGrafter"/>
</dbReference>
<dbReference type="GO" id="GO:0045892">
    <property type="term" value="P:negative regulation of DNA-templated transcription"/>
    <property type="evidence" value="ECO:0007669"/>
    <property type="project" value="InterPro"/>
</dbReference>
<sequence length="205" mass="22750">MTSDSPSPRSRPAVVPGTLRPVAAGTRIRLRDFSKSLPMSLLRARETVMRQFRPSLAHFGITEQQWRVLRALTSVRAIEVLELADATCLLAPSLSRILKGLEERDLVQRMADETDMRRVLISISPAGQTLIEQAGAHSEVIYAEITRRYGAKRLAVLQDMLRDLEDTLADAPLIIDSLGLDVGPRAPHAPTRRGRPRKGDEALED</sequence>
<feature type="domain" description="HTH marR-type" evidence="2">
    <location>
        <begin position="34"/>
        <end position="166"/>
    </location>
</feature>
<gene>
    <name evidence="3" type="primary">hpaR</name>
    <name evidence="3" type="ORF">GWI72_10815</name>
</gene>
<reference evidence="4" key="1">
    <citation type="submission" date="2020-01" db="EMBL/GenBank/DDBJ databases">
        <authorList>
            <person name="Fang Y."/>
            <person name="Sun R."/>
            <person name="Nie L."/>
            <person name="He J."/>
            <person name="Hao L."/>
            <person name="Wang L."/>
            <person name="Su S."/>
            <person name="Lv E."/>
            <person name="Zhang Z."/>
            <person name="Xie R."/>
            <person name="Liu H."/>
        </authorList>
    </citation>
    <scope>NUCLEOTIDE SEQUENCE [LARGE SCALE GENOMIC DNA]</scope>
    <source>
        <strain evidence="4">XCT-53</strain>
    </source>
</reference>
<evidence type="ECO:0000256" key="1">
    <source>
        <dbReference type="SAM" id="MobiDB-lite"/>
    </source>
</evidence>
<protein>
    <submittedName>
        <fullName evidence="3">Homoprotocatechuate degradation operon regulator HpaR</fullName>
    </submittedName>
</protein>
<dbReference type="Pfam" id="PF01047">
    <property type="entry name" value="MarR"/>
    <property type="match status" value="1"/>
</dbReference>
<feature type="region of interest" description="Disordered" evidence="1">
    <location>
        <begin position="185"/>
        <end position="205"/>
    </location>
</feature>